<keyword evidence="2" id="KW-1133">Transmembrane helix</keyword>
<sequence length="568" mass="65536">MVNKKNRGKGHKSRLASLDGQRLQKVSKNATTSSKAVKAKAQHIEIGTKSQESQQNSANFIKEWLAQLDELKTNDNVGEALPDCKIRLQDALQFIRQTHFLIDEIPGQISRREVNAFLDQIARLSTNQLPIFTNELSSKEISLIYAAFTEPLYKEEKQILRNMALFRSSYYTFIIGFTTWQHAFPNPDMQLTLSLVYKYLQSQHDLERPVFAKELLADHCSLDLSDRIFIQQCVRLLEKELLIKQKFANLTEFFQHYAIQNHSAFAATLLGYFFLMVDWTWYVKESRLLFIHLPLMLKEVAAEIISRMISLDQTASKSKNFLFRQLEQILTDNKFKQRIWPVIKPELRDSYQRWTIEDKISNHCLNNVLKRAFLLNYIEDILDVADLGPDILAIRFRNFLLIDDANQKDRILYYDNATIRELLAQELPETYLASPPLGVRLAKDALANQNLQGIIAIMLTDGELKDSQMLMNYAVERLIEVPNKSGTAVLKDWTKKQVSEANIQMAQPLMNNQAPLRDVPKAKADLAFNALPIQNPVKEIWQAKAKAEMPAVPGQMGESRRPNIRRRR</sequence>
<gene>
    <name evidence="3" type="ORF">HMPREF1872_01187</name>
</gene>
<protein>
    <submittedName>
        <fullName evidence="3">Uncharacterized protein</fullName>
    </submittedName>
</protein>
<dbReference type="EMBL" id="LSCV01000042">
    <property type="protein sequence ID" value="KXB39156.1"/>
    <property type="molecule type" value="Genomic_DNA"/>
</dbReference>
<dbReference type="AlphaFoldDB" id="A0A133Y7G7"/>
<feature type="region of interest" description="Disordered" evidence="1">
    <location>
        <begin position="1"/>
        <end position="35"/>
    </location>
</feature>
<feature type="transmembrane region" description="Helical" evidence="2">
    <location>
        <begin position="264"/>
        <end position="283"/>
    </location>
</feature>
<reference evidence="4" key="1">
    <citation type="submission" date="2016-01" db="EMBL/GenBank/DDBJ databases">
        <authorList>
            <person name="Mitreva M."/>
            <person name="Pepin K.H."/>
            <person name="Mihindukulasuriya K.A."/>
            <person name="Fulton R."/>
            <person name="Fronick C."/>
            <person name="O'Laughlin M."/>
            <person name="Miner T."/>
            <person name="Herter B."/>
            <person name="Rosa B.A."/>
            <person name="Cordes M."/>
            <person name="Tomlinson C."/>
            <person name="Wollam A."/>
            <person name="Palsikar V.B."/>
            <person name="Mardis E.R."/>
            <person name="Wilson R.K."/>
        </authorList>
    </citation>
    <scope>NUCLEOTIDE SEQUENCE [LARGE SCALE GENOMIC DNA]</scope>
    <source>
        <strain evidence="4">KA00274</strain>
    </source>
</reference>
<evidence type="ECO:0000313" key="3">
    <source>
        <dbReference type="EMBL" id="KXB39156.1"/>
    </source>
</evidence>
<name>A0A133Y7G7_9FIRM</name>
<feature type="compositionally biased region" description="Basic residues" evidence="1">
    <location>
        <begin position="1"/>
        <end position="14"/>
    </location>
</feature>
<keyword evidence="2" id="KW-0812">Transmembrane</keyword>
<evidence type="ECO:0000256" key="2">
    <source>
        <dbReference type="SAM" id="Phobius"/>
    </source>
</evidence>
<proteinExistence type="predicted"/>
<evidence type="ECO:0000313" key="4">
    <source>
        <dbReference type="Proteomes" id="UP000070080"/>
    </source>
</evidence>
<keyword evidence="2" id="KW-0472">Membrane</keyword>
<comment type="caution">
    <text evidence="3">The sequence shown here is derived from an EMBL/GenBank/DDBJ whole genome shotgun (WGS) entry which is preliminary data.</text>
</comment>
<organism evidence="3 4">
    <name type="scientific">Amygdalobacter nucleatus</name>
    <dbReference type="NCBI Taxonomy" id="3029274"/>
    <lineage>
        <taxon>Bacteria</taxon>
        <taxon>Bacillati</taxon>
        <taxon>Bacillota</taxon>
        <taxon>Clostridia</taxon>
        <taxon>Eubacteriales</taxon>
        <taxon>Oscillospiraceae</taxon>
        <taxon>Amygdalobacter</taxon>
    </lineage>
</organism>
<dbReference type="RefSeq" id="WP_066714725.1">
    <property type="nucleotide sequence ID" value="NZ_JARFNM010000001.1"/>
</dbReference>
<accession>A0A133Y7G7</accession>
<dbReference type="STRING" id="1497955.HMPREF1872_01187"/>
<evidence type="ECO:0000256" key="1">
    <source>
        <dbReference type="SAM" id="MobiDB-lite"/>
    </source>
</evidence>
<dbReference type="OrthoDB" id="9858197at2"/>
<keyword evidence="4" id="KW-1185">Reference proteome</keyword>
<dbReference type="Proteomes" id="UP000070080">
    <property type="component" value="Unassembled WGS sequence"/>
</dbReference>